<sequence length="108" mass="11592">MFAAEFESAKTDSRRRAPRAPVSLDARLGKAGRTLCKVVDISIHGAKLQTYSALKRGETIWLTLPEVGSIAADVMWADDFIGGCQFRKPIDADVFALLVEAQGGIVAG</sequence>
<dbReference type="OrthoDB" id="9795572at2"/>
<keyword evidence="3" id="KW-1185">Reference proteome</keyword>
<dbReference type="Proteomes" id="UP000318413">
    <property type="component" value="Unassembled WGS sequence"/>
</dbReference>
<reference evidence="2 3" key="1">
    <citation type="journal article" date="2019" name="Environ. Microbiol.">
        <title>Species interactions and distinct microbial communities in high Arctic permafrost affected cryosols are associated with the CH4 and CO2 gas fluxes.</title>
        <authorList>
            <person name="Altshuler I."/>
            <person name="Hamel J."/>
            <person name="Turney S."/>
            <person name="Magnuson E."/>
            <person name="Levesque R."/>
            <person name="Greer C."/>
            <person name="Whyte L.G."/>
        </authorList>
    </citation>
    <scope>NUCLEOTIDE SEQUENCE [LARGE SCALE GENOMIC DNA]</scope>
    <source>
        <strain evidence="2 3">S5.1</strain>
    </source>
</reference>
<dbReference type="AlphaFoldDB" id="A0A502CR41"/>
<dbReference type="Pfam" id="PF07238">
    <property type="entry name" value="PilZ"/>
    <property type="match status" value="1"/>
</dbReference>
<gene>
    <name evidence="2" type="ORF">EAH84_02805</name>
</gene>
<evidence type="ECO:0000313" key="3">
    <source>
        <dbReference type="Proteomes" id="UP000318413"/>
    </source>
</evidence>
<evidence type="ECO:0000259" key="1">
    <source>
        <dbReference type="Pfam" id="PF07238"/>
    </source>
</evidence>
<feature type="domain" description="PilZ" evidence="1">
    <location>
        <begin position="14"/>
        <end position="99"/>
    </location>
</feature>
<dbReference type="Gene3D" id="2.40.10.220">
    <property type="entry name" value="predicted glycosyltransferase like domains"/>
    <property type="match status" value="1"/>
</dbReference>
<comment type="caution">
    <text evidence="2">The sequence shown here is derived from an EMBL/GenBank/DDBJ whole genome shotgun (WGS) entry which is preliminary data.</text>
</comment>
<dbReference type="InterPro" id="IPR009875">
    <property type="entry name" value="PilZ_domain"/>
</dbReference>
<accession>A0A502CR41</accession>
<protein>
    <submittedName>
        <fullName evidence="2">PilZ domain-containing protein</fullName>
    </submittedName>
</protein>
<organism evidence="2 3">
    <name type="scientific">Sphingomonas oligophenolica</name>
    <dbReference type="NCBI Taxonomy" id="301154"/>
    <lineage>
        <taxon>Bacteria</taxon>
        <taxon>Pseudomonadati</taxon>
        <taxon>Pseudomonadota</taxon>
        <taxon>Alphaproteobacteria</taxon>
        <taxon>Sphingomonadales</taxon>
        <taxon>Sphingomonadaceae</taxon>
        <taxon>Sphingomonas</taxon>
    </lineage>
</organism>
<dbReference type="RefSeq" id="WP_140867411.1">
    <property type="nucleotide sequence ID" value="NZ_RCZK01000002.1"/>
</dbReference>
<dbReference type="SUPFAM" id="SSF141371">
    <property type="entry name" value="PilZ domain-like"/>
    <property type="match status" value="1"/>
</dbReference>
<name>A0A502CR41_9SPHN</name>
<dbReference type="EMBL" id="RCZK01000002">
    <property type="protein sequence ID" value="TPG14266.1"/>
    <property type="molecule type" value="Genomic_DNA"/>
</dbReference>
<proteinExistence type="predicted"/>
<dbReference type="GO" id="GO:0035438">
    <property type="term" value="F:cyclic-di-GMP binding"/>
    <property type="evidence" value="ECO:0007669"/>
    <property type="project" value="InterPro"/>
</dbReference>
<evidence type="ECO:0000313" key="2">
    <source>
        <dbReference type="EMBL" id="TPG14266.1"/>
    </source>
</evidence>